<evidence type="ECO:0000256" key="3">
    <source>
        <dbReference type="ARBA" id="ARBA00023012"/>
    </source>
</evidence>
<feature type="compositionally biased region" description="Polar residues" evidence="4">
    <location>
        <begin position="11"/>
        <end position="28"/>
    </location>
</feature>
<dbReference type="RefSeq" id="WP_014780312.1">
    <property type="nucleotide sequence ID" value="NC_018012.1"/>
</dbReference>
<dbReference type="SUPFAM" id="SSF55874">
    <property type="entry name" value="ATPase domain of HSP90 chaperone/DNA topoisomerase II/histidine kinase"/>
    <property type="match status" value="1"/>
</dbReference>
<feature type="compositionally biased region" description="Basic and acidic residues" evidence="4">
    <location>
        <begin position="30"/>
        <end position="40"/>
    </location>
</feature>
<dbReference type="PROSITE" id="PS50109">
    <property type="entry name" value="HIS_KIN"/>
    <property type="match status" value="1"/>
</dbReference>
<evidence type="ECO:0000259" key="6">
    <source>
        <dbReference type="PROSITE" id="PS50112"/>
    </source>
</evidence>
<dbReference type="HOGENOM" id="CLU_000445_114_0_6"/>
<reference evidence="8 9" key="1">
    <citation type="submission" date="2012-06" db="EMBL/GenBank/DDBJ databases">
        <title>Complete sequence of Thiocystis violascens DSM 198.</title>
        <authorList>
            <consortium name="US DOE Joint Genome Institute"/>
            <person name="Lucas S."/>
            <person name="Han J."/>
            <person name="Lapidus A."/>
            <person name="Cheng J.-F."/>
            <person name="Goodwin L."/>
            <person name="Pitluck S."/>
            <person name="Peters L."/>
            <person name="Ovchinnikova G."/>
            <person name="Teshima H."/>
            <person name="Detter J.C."/>
            <person name="Han C."/>
            <person name="Tapia R."/>
            <person name="Land M."/>
            <person name="Hauser L."/>
            <person name="Kyrpides N."/>
            <person name="Ivanova N."/>
            <person name="Pagani I."/>
            <person name="Vogl K."/>
            <person name="Liu Z."/>
            <person name="Frigaard N.-U."/>
            <person name="Bryant D."/>
            <person name="Woyke T."/>
        </authorList>
    </citation>
    <scope>NUCLEOTIDE SEQUENCE [LARGE SCALE GENOMIC DNA]</scope>
    <source>
        <strain evidence="9">ATCC 17096 / DSM 198 / 6111</strain>
    </source>
</reference>
<evidence type="ECO:0000313" key="9">
    <source>
        <dbReference type="Proteomes" id="UP000006062"/>
    </source>
</evidence>
<dbReference type="InterPro" id="IPR000014">
    <property type="entry name" value="PAS"/>
</dbReference>
<feature type="region of interest" description="Disordered" evidence="4">
    <location>
        <begin position="1"/>
        <end position="49"/>
    </location>
</feature>
<dbReference type="PANTHER" id="PTHR24421:SF59">
    <property type="entry name" value="OXYGEN SENSOR HISTIDINE KINASE NREB"/>
    <property type="match status" value="1"/>
</dbReference>
<dbReference type="GO" id="GO:0000155">
    <property type="term" value="F:phosphorelay sensor kinase activity"/>
    <property type="evidence" value="ECO:0007669"/>
    <property type="project" value="InterPro"/>
</dbReference>
<protein>
    <submittedName>
        <fullName evidence="8">PAS domain S-box</fullName>
    </submittedName>
</protein>
<dbReference type="NCBIfam" id="TIGR00229">
    <property type="entry name" value="sensory_box"/>
    <property type="match status" value="1"/>
</dbReference>
<dbReference type="InterPro" id="IPR036890">
    <property type="entry name" value="HATPase_C_sf"/>
</dbReference>
<dbReference type="eggNOG" id="COG2202">
    <property type="taxonomic scope" value="Bacteria"/>
</dbReference>
<dbReference type="SMART" id="SM00086">
    <property type="entry name" value="PAC"/>
    <property type="match status" value="1"/>
</dbReference>
<dbReference type="CDD" id="cd16917">
    <property type="entry name" value="HATPase_UhpB-NarQ-NarX-like"/>
    <property type="match status" value="1"/>
</dbReference>
<evidence type="ECO:0000256" key="4">
    <source>
        <dbReference type="SAM" id="MobiDB-lite"/>
    </source>
</evidence>
<dbReference type="PROSITE" id="PS50113">
    <property type="entry name" value="PAC"/>
    <property type="match status" value="1"/>
</dbReference>
<feature type="domain" description="PAS" evidence="6">
    <location>
        <begin position="83"/>
        <end position="140"/>
    </location>
</feature>
<sequence>MTQKPNDRQDSCGQPPSSTHEQSVQASPRQRAEEHGDAMDRPAFQAWTPEETERLLDELRIYRIELAMQNEELCRTREALEVSRARFFDLYDLAPLGYLELTETGLILEANRAAASLLEATRDSLVGQPLSSFILPEDQDSYYRCHGQLWTGSERQSCELRLRHADTGFRWIRLETSRRPMAKGETPGCLAILSDMTEQKKQEQDLLRSRTKLRALAAYREKVREDERAHIARELHDDLGQYLTALRLDANLIEMLFAKENAELTKRVEGMKQLIDRVIAVTRSAISRLRPMVLDFGILSAAEWLVADYRKRTGTLCHLDMLDPELELNNDQATTVFRILQESLTNVARHAQATCVDIRMRSAGGLLYLNVHDDGRGFDPAVVRNKNAFGLMGIRERLIIYGGTLKIDSQPEQGTTLEIVLPIKSGQAS</sequence>
<dbReference type="InterPro" id="IPR003594">
    <property type="entry name" value="HATPase_dom"/>
</dbReference>
<dbReference type="SUPFAM" id="SSF55785">
    <property type="entry name" value="PYP-like sensor domain (PAS domain)"/>
    <property type="match status" value="1"/>
</dbReference>
<proteinExistence type="predicted"/>
<dbReference type="InterPro" id="IPR050482">
    <property type="entry name" value="Sensor_HK_TwoCompSys"/>
</dbReference>
<dbReference type="Gene3D" id="3.30.450.20">
    <property type="entry name" value="PAS domain"/>
    <property type="match status" value="1"/>
</dbReference>
<name>I3YG09_THIV6</name>
<keyword evidence="2" id="KW-0418">Kinase</keyword>
<dbReference type="Pfam" id="PF07730">
    <property type="entry name" value="HisKA_3"/>
    <property type="match status" value="1"/>
</dbReference>
<dbReference type="InterPro" id="IPR001610">
    <property type="entry name" value="PAC"/>
</dbReference>
<evidence type="ECO:0000313" key="8">
    <source>
        <dbReference type="EMBL" id="AFL75927.1"/>
    </source>
</evidence>
<dbReference type="Pfam" id="PF02518">
    <property type="entry name" value="HATPase_c"/>
    <property type="match status" value="1"/>
</dbReference>
<dbReference type="InterPro" id="IPR013767">
    <property type="entry name" value="PAS_fold"/>
</dbReference>
<dbReference type="PANTHER" id="PTHR24421">
    <property type="entry name" value="NITRATE/NITRITE SENSOR PROTEIN NARX-RELATED"/>
    <property type="match status" value="1"/>
</dbReference>
<dbReference type="eggNOG" id="COG4585">
    <property type="taxonomic scope" value="Bacteria"/>
</dbReference>
<dbReference type="EMBL" id="CP003154">
    <property type="protein sequence ID" value="AFL75927.1"/>
    <property type="molecule type" value="Genomic_DNA"/>
</dbReference>
<gene>
    <name evidence="8" type="ordered locus">Thivi_4106</name>
</gene>
<accession>I3YG09</accession>
<keyword evidence="9" id="KW-1185">Reference proteome</keyword>
<feature type="domain" description="PAC" evidence="7">
    <location>
        <begin position="156"/>
        <end position="208"/>
    </location>
</feature>
<feature type="compositionally biased region" description="Basic and acidic residues" evidence="4">
    <location>
        <begin position="1"/>
        <end position="10"/>
    </location>
</feature>
<keyword evidence="3" id="KW-0902">Two-component regulatory system</keyword>
<dbReference type="Proteomes" id="UP000006062">
    <property type="component" value="Chromosome"/>
</dbReference>
<evidence type="ECO:0000256" key="1">
    <source>
        <dbReference type="ARBA" id="ARBA00022679"/>
    </source>
</evidence>
<evidence type="ECO:0000259" key="7">
    <source>
        <dbReference type="PROSITE" id="PS50113"/>
    </source>
</evidence>
<dbReference type="SMART" id="SM00387">
    <property type="entry name" value="HATPase_c"/>
    <property type="match status" value="1"/>
</dbReference>
<dbReference type="CDD" id="cd00130">
    <property type="entry name" value="PAS"/>
    <property type="match status" value="1"/>
</dbReference>
<dbReference type="InterPro" id="IPR035965">
    <property type="entry name" value="PAS-like_dom_sf"/>
</dbReference>
<dbReference type="InterPro" id="IPR011712">
    <property type="entry name" value="Sig_transdc_His_kin_sub3_dim/P"/>
</dbReference>
<dbReference type="PROSITE" id="PS50112">
    <property type="entry name" value="PAS"/>
    <property type="match status" value="1"/>
</dbReference>
<evidence type="ECO:0000259" key="5">
    <source>
        <dbReference type="PROSITE" id="PS50109"/>
    </source>
</evidence>
<dbReference type="SMART" id="SM00091">
    <property type="entry name" value="PAS"/>
    <property type="match status" value="1"/>
</dbReference>
<dbReference type="InterPro" id="IPR005467">
    <property type="entry name" value="His_kinase_dom"/>
</dbReference>
<evidence type="ECO:0000256" key="2">
    <source>
        <dbReference type="ARBA" id="ARBA00022777"/>
    </source>
</evidence>
<organism evidence="8 9">
    <name type="scientific">Thiocystis violascens (strain ATCC 17096 / DSM 198 / 6111)</name>
    <name type="common">Chromatium violascens</name>
    <dbReference type="NCBI Taxonomy" id="765911"/>
    <lineage>
        <taxon>Bacteria</taxon>
        <taxon>Pseudomonadati</taxon>
        <taxon>Pseudomonadota</taxon>
        <taxon>Gammaproteobacteria</taxon>
        <taxon>Chromatiales</taxon>
        <taxon>Chromatiaceae</taxon>
        <taxon>Thiocystis</taxon>
    </lineage>
</organism>
<dbReference type="Gene3D" id="3.30.565.10">
    <property type="entry name" value="Histidine kinase-like ATPase, C-terminal domain"/>
    <property type="match status" value="1"/>
</dbReference>
<dbReference type="STRING" id="765911.Thivi_4106"/>
<dbReference type="Gene3D" id="1.20.5.1930">
    <property type="match status" value="1"/>
</dbReference>
<dbReference type="Pfam" id="PF00989">
    <property type="entry name" value="PAS"/>
    <property type="match status" value="1"/>
</dbReference>
<keyword evidence="1" id="KW-0808">Transferase</keyword>
<dbReference type="AlphaFoldDB" id="I3YG09"/>
<dbReference type="KEGG" id="tvi:Thivi_4106"/>
<feature type="domain" description="Histidine kinase" evidence="5">
    <location>
        <begin position="230"/>
        <end position="425"/>
    </location>
</feature>
<dbReference type="GO" id="GO:0006355">
    <property type="term" value="P:regulation of DNA-templated transcription"/>
    <property type="evidence" value="ECO:0007669"/>
    <property type="project" value="InterPro"/>
</dbReference>
<dbReference type="InterPro" id="IPR000700">
    <property type="entry name" value="PAS-assoc_C"/>
</dbReference>
<dbReference type="GO" id="GO:0016020">
    <property type="term" value="C:membrane"/>
    <property type="evidence" value="ECO:0007669"/>
    <property type="project" value="InterPro"/>
</dbReference>
<dbReference type="GO" id="GO:0046983">
    <property type="term" value="F:protein dimerization activity"/>
    <property type="evidence" value="ECO:0007669"/>
    <property type="project" value="InterPro"/>
</dbReference>